<evidence type="ECO:0000256" key="1">
    <source>
        <dbReference type="SAM" id="MobiDB-lite"/>
    </source>
</evidence>
<name>A0A2C0EED5_BACCE</name>
<accession>A0A2C0EED5</accession>
<comment type="caution">
    <text evidence="2">The sequence shown here is derived from an EMBL/GenBank/DDBJ whole genome shotgun (WGS) entry which is preliminary data.</text>
</comment>
<dbReference type="EMBL" id="NUJQ01000099">
    <property type="protein sequence ID" value="PGQ04247.1"/>
    <property type="molecule type" value="Genomic_DNA"/>
</dbReference>
<evidence type="ECO:0000313" key="3">
    <source>
        <dbReference type="Proteomes" id="UP000221438"/>
    </source>
</evidence>
<feature type="compositionally biased region" description="Basic and acidic residues" evidence="1">
    <location>
        <begin position="41"/>
        <end position="59"/>
    </location>
</feature>
<proteinExistence type="predicted"/>
<sequence length="201" mass="21860">MNKKAVLVLFIFVLFIASVVSGKLYWNKKIANATGQTSEVTKTKAEVKDSGAKKEEKKQAKSSFNEAYAKNLPDAVKEKLKKAAADKKAVNLVIVGDEASSSEKDAWVAKFTANLEASYGKGLWNVTVKEYKGESTEELIANKRDKEIAKENPDVILFEPPFITDNGKNGNGNSVVNTQKFVQALSTSAKGATIMIQPSNP</sequence>
<dbReference type="AlphaFoldDB" id="A0A2C0EED5"/>
<dbReference type="Proteomes" id="UP000221438">
    <property type="component" value="Unassembled WGS sequence"/>
</dbReference>
<evidence type="ECO:0000313" key="2">
    <source>
        <dbReference type="EMBL" id="PGQ04247.1"/>
    </source>
</evidence>
<protein>
    <submittedName>
        <fullName evidence="2">EPSX protein</fullName>
    </submittedName>
</protein>
<organism evidence="2 3">
    <name type="scientific">Bacillus cereus</name>
    <dbReference type="NCBI Taxonomy" id="1396"/>
    <lineage>
        <taxon>Bacteria</taxon>
        <taxon>Bacillati</taxon>
        <taxon>Bacillota</taxon>
        <taxon>Bacilli</taxon>
        <taxon>Bacillales</taxon>
        <taxon>Bacillaceae</taxon>
        <taxon>Bacillus</taxon>
        <taxon>Bacillus cereus group</taxon>
    </lineage>
</organism>
<feature type="region of interest" description="Disordered" evidence="1">
    <location>
        <begin position="41"/>
        <end position="60"/>
    </location>
</feature>
<reference evidence="2 3" key="1">
    <citation type="submission" date="2017-09" db="EMBL/GenBank/DDBJ databases">
        <title>Large-scale bioinformatics analysis of Bacillus genomes uncovers conserved roles of natural products in bacterial physiology.</title>
        <authorList>
            <consortium name="Agbiome Team Llc"/>
            <person name="Bleich R.M."/>
            <person name="Grubbs K.J."/>
            <person name="Santa Maria K.C."/>
            <person name="Allen S.E."/>
            <person name="Farag S."/>
            <person name="Shank E.A."/>
            <person name="Bowers A."/>
        </authorList>
    </citation>
    <scope>NUCLEOTIDE SEQUENCE [LARGE SCALE GENOMIC DNA]</scope>
    <source>
        <strain evidence="2 3">AFS046104</strain>
    </source>
</reference>
<gene>
    <name evidence="2" type="ORF">COA08_30930</name>
</gene>
<feature type="non-terminal residue" evidence="2">
    <location>
        <position position="201"/>
    </location>
</feature>
<dbReference type="RefSeq" id="WP_098362073.1">
    <property type="nucleotide sequence ID" value="NZ_NTUE01000110.1"/>
</dbReference>